<comment type="caution">
    <text evidence="6">The sequence shown here is derived from an EMBL/GenBank/DDBJ whole genome shotgun (WGS) entry which is preliminary data.</text>
</comment>
<dbReference type="GO" id="GO:0046872">
    <property type="term" value="F:metal ion binding"/>
    <property type="evidence" value="ECO:0007669"/>
    <property type="project" value="UniProtKB-KW"/>
</dbReference>
<dbReference type="Gene3D" id="3.30.750.180">
    <property type="entry name" value="GpdQ, beta-strand dimerisation domain"/>
    <property type="match status" value="1"/>
</dbReference>
<dbReference type="GO" id="GO:0004112">
    <property type="term" value="F:cyclic-nucleotide phosphodiesterase activity"/>
    <property type="evidence" value="ECO:0007669"/>
    <property type="project" value="InterPro"/>
</dbReference>
<dbReference type="EMBL" id="AWWI01000180">
    <property type="protein sequence ID" value="PIL14873.1"/>
    <property type="molecule type" value="Genomic_DNA"/>
</dbReference>
<dbReference type="AlphaFoldDB" id="A0A2G8R030"/>
<dbReference type="PANTHER" id="PTHR42988:SF2">
    <property type="entry name" value="CYCLIC NUCLEOTIDE PHOSPHODIESTERASE CBUA0032-RELATED"/>
    <property type="match status" value="1"/>
</dbReference>
<evidence type="ECO:0000256" key="3">
    <source>
        <dbReference type="ARBA" id="ARBA00023004"/>
    </source>
</evidence>
<gene>
    <name evidence="6" type="ORF">P775_26585</name>
</gene>
<dbReference type="OrthoDB" id="651281at2"/>
<accession>A0A2G8R030</accession>
<evidence type="ECO:0000256" key="4">
    <source>
        <dbReference type="ARBA" id="ARBA00025742"/>
    </source>
</evidence>
<dbReference type="InterPro" id="IPR042281">
    <property type="entry name" value="GpdQ_beta-strand"/>
</dbReference>
<keyword evidence="3" id="KW-0408">Iron</keyword>
<evidence type="ECO:0000313" key="6">
    <source>
        <dbReference type="EMBL" id="PIL14873.1"/>
    </source>
</evidence>
<dbReference type="SUPFAM" id="SSF56300">
    <property type="entry name" value="Metallo-dependent phosphatases"/>
    <property type="match status" value="1"/>
</dbReference>
<protein>
    <recommendedName>
        <fullName evidence="5">Calcineurin-like phosphoesterase domain-containing protein</fullName>
    </recommendedName>
</protein>
<dbReference type="InterPro" id="IPR026575">
    <property type="entry name" value="GpdQ/CpdA-like"/>
</dbReference>
<keyword evidence="1" id="KW-0479">Metal-binding</keyword>
<evidence type="ECO:0000259" key="5">
    <source>
        <dbReference type="Pfam" id="PF00149"/>
    </source>
</evidence>
<keyword evidence="7" id="KW-1185">Reference proteome</keyword>
<name>A0A2G8R030_9RHOB</name>
<dbReference type="CDD" id="cd07402">
    <property type="entry name" value="MPP_GpdQ"/>
    <property type="match status" value="1"/>
</dbReference>
<dbReference type="InterPro" id="IPR004843">
    <property type="entry name" value="Calcineurin-like_PHP"/>
</dbReference>
<dbReference type="Gene3D" id="3.60.21.40">
    <property type="entry name" value="GpdQ, catalytic alpha/beta sandwich domain"/>
    <property type="match status" value="1"/>
</dbReference>
<dbReference type="InterPro" id="IPR050884">
    <property type="entry name" value="CNP_phosphodiesterase-III"/>
</dbReference>
<comment type="similarity">
    <text evidence="4">Belongs to the cyclic nucleotide phosphodiesterase class-III family.</text>
</comment>
<proteinExistence type="inferred from homology"/>
<dbReference type="Pfam" id="PF00149">
    <property type="entry name" value="Metallophos"/>
    <property type="match status" value="1"/>
</dbReference>
<organism evidence="6 7">
    <name type="scientific">Puniceibacterium antarcticum</name>
    <dbReference type="NCBI Taxonomy" id="1206336"/>
    <lineage>
        <taxon>Bacteria</taxon>
        <taxon>Pseudomonadati</taxon>
        <taxon>Pseudomonadota</taxon>
        <taxon>Alphaproteobacteria</taxon>
        <taxon>Rhodobacterales</taxon>
        <taxon>Paracoccaceae</taxon>
        <taxon>Puniceibacterium</taxon>
    </lineage>
</organism>
<keyword evidence="2" id="KW-0378">Hydrolase</keyword>
<feature type="domain" description="Calcineurin-like phosphoesterase" evidence="5">
    <location>
        <begin position="1"/>
        <end position="197"/>
    </location>
</feature>
<evidence type="ECO:0000256" key="1">
    <source>
        <dbReference type="ARBA" id="ARBA00022723"/>
    </source>
</evidence>
<evidence type="ECO:0000313" key="7">
    <source>
        <dbReference type="Proteomes" id="UP000231259"/>
    </source>
</evidence>
<dbReference type="Proteomes" id="UP000231259">
    <property type="component" value="Unassembled WGS sequence"/>
</dbReference>
<dbReference type="InterPro" id="IPR029052">
    <property type="entry name" value="Metallo-depent_PP-like"/>
</dbReference>
<reference evidence="6 7" key="1">
    <citation type="submission" date="2013-09" db="EMBL/GenBank/DDBJ databases">
        <title>Genome sequencing of Phaeobacter antarcticus sp. nov. SM1211.</title>
        <authorList>
            <person name="Zhang X.-Y."/>
            <person name="Liu C."/>
            <person name="Chen X.-L."/>
            <person name="Xie B.-B."/>
            <person name="Qin Q.-L."/>
            <person name="Rong J.-C."/>
            <person name="Zhang Y.-Z."/>
        </authorList>
    </citation>
    <scope>NUCLEOTIDE SEQUENCE [LARGE SCALE GENOMIC DNA]</scope>
    <source>
        <strain evidence="6 7">SM1211</strain>
    </source>
</reference>
<dbReference type="RefSeq" id="WP_099913594.1">
    <property type="nucleotide sequence ID" value="NZ_AWWI01000180.1"/>
</dbReference>
<sequence length="265" mass="28824">MLIAHLSDPHVRAQGQLYQGLVDSNAMFDQAIRTLNALRPEPDIVIIGGDLVDDGQPAAYDAVQQALSGLRQPIYAIPGNHDDRAAFGACFGGSDAPTGQRPLHFDTGVSGPVRVLGLDITVPGEHHGDMDDAACRWLSDRLAEHPQTPTMVLMHQPSVDTGMSYIDAYHCRRGVRLSEIVQRHPNVERILCGHIHRSMQMRFGGTLLMSAPSTTTAIALRLEDGAEPASFIEPPAFLLHHWTPGTGLITHWVPVGNFPGPLPFF</sequence>
<dbReference type="InterPro" id="IPR042283">
    <property type="entry name" value="GpdQ_catalytic"/>
</dbReference>
<dbReference type="PANTHER" id="PTHR42988">
    <property type="entry name" value="PHOSPHOHYDROLASE"/>
    <property type="match status" value="1"/>
</dbReference>
<evidence type="ECO:0000256" key="2">
    <source>
        <dbReference type="ARBA" id="ARBA00022801"/>
    </source>
</evidence>